<accession>A0ACB8CHG5</accession>
<organism evidence="1 2">
    <name type="scientific">Dermacentor silvarum</name>
    <name type="common">Tick</name>
    <dbReference type="NCBI Taxonomy" id="543639"/>
    <lineage>
        <taxon>Eukaryota</taxon>
        <taxon>Metazoa</taxon>
        <taxon>Ecdysozoa</taxon>
        <taxon>Arthropoda</taxon>
        <taxon>Chelicerata</taxon>
        <taxon>Arachnida</taxon>
        <taxon>Acari</taxon>
        <taxon>Parasitiformes</taxon>
        <taxon>Ixodida</taxon>
        <taxon>Ixodoidea</taxon>
        <taxon>Ixodidae</taxon>
        <taxon>Rhipicephalinae</taxon>
        <taxon>Dermacentor</taxon>
    </lineage>
</organism>
<proteinExistence type="predicted"/>
<gene>
    <name evidence="1" type="ORF">HPB49_021040</name>
</gene>
<comment type="caution">
    <text evidence="1">The sequence shown here is derived from an EMBL/GenBank/DDBJ whole genome shotgun (WGS) entry which is preliminary data.</text>
</comment>
<sequence>MVLKSFLVPPVEETRIGTALKPFTEMFTEAPGSVNLLTHRIDIGSARPTCFNSRPLSVHKGALLASALEETVATGAVGPSKRLFQLS</sequence>
<dbReference type="EMBL" id="CM023476">
    <property type="protein sequence ID" value="KAH7942131.1"/>
    <property type="molecule type" value="Genomic_DNA"/>
</dbReference>
<protein>
    <submittedName>
        <fullName evidence="1">Uncharacterized protein</fullName>
    </submittedName>
</protein>
<keyword evidence="2" id="KW-1185">Reference proteome</keyword>
<evidence type="ECO:0000313" key="1">
    <source>
        <dbReference type="EMBL" id="KAH7942131.1"/>
    </source>
</evidence>
<reference evidence="1" key="1">
    <citation type="submission" date="2020-05" db="EMBL/GenBank/DDBJ databases">
        <title>Large-scale comparative analyses of tick genomes elucidate their genetic diversity and vector capacities.</title>
        <authorList>
            <person name="Jia N."/>
            <person name="Wang J."/>
            <person name="Shi W."/>
            <person name="Du L."/>
            <person name="Sun Y."/>
            <person name="Zhan W."/>
            <person name="Jiang J."/>
            <person name="Wang Q."/>
            <person name="Zhang B."/>
            <person name="Ji P."/>
            <person name="Sakyi L.B."/>
            <person name="Cui X."/>
            <person name="Yuan T."/>
            <person name="Jiang B."/>
            <person name="Yang W."/>
            <person name="Lam T.T.-Y."/>
            <person name="Chang Q."/>
            <person name="Ding S."/>
            <person name="Wang X."/>
            <person name="Zhu J."/>
            <person name="Ruan X."/>
            <person name="Zhao L."/>
            <person name="Wei J."/>
            <person name="Que T."/>
            <person name="Du C."/>
            <person name="Cheng J."/>
            <person name="Dai P."/>
            <person name="Han X."/>
            <person name="Huang E."/>
            <person name="Gao Y."/>
            <person name="Liu J."/>
            <person name="Shao H."/>
            <person name="Ye R."/>
            <person name="Li L."/>
            <person name="Wei W."/>
            <person name="Wang X."/>
            <person name="Wang C."/>
            <person name="Yang T."/>
            <person name="Huo Q."/>
            <person name="Li W."/>
            <person name="Guo W."/>
            <person name="Chen H."/>
            <person name="Zhou L."/>
            <person name="Ni X."/>
            <person name="Tian J."/>
            <person name="Zhou Y."/>
            <person name="Sheng Y."/>
            <person name="Liu T."/>
            <person name="Pan Y."/>
            <person name="Xia L."/>
            <person name="Li J."/>
            <person name="Zhao F."/>
            <person name="Cao W."/>
        </authorList>
    </citation>
    <scope>NUCLEOTIDE SEQUENCE</scope>
    <source>
        <strain evidence="1">Dsil-2018</strain>
    </source>
</reference>
<evidence type="ECO:0000313" key="2">
    <source>
        <dbReference type="Proteomes" id="UP000821865"/>
    </source>
</evidence>
<dbReference type="Proteomes" id="UP000821865">
    <property type="component" value="Chromosome 7"/>
</dbReference>
<name>A0ACB8CHG5_DERSI</name>